<organism evidence="2 3">
    <name type="scientific">Paenochrobactrum glaciei</name>
    <dbReference type="NCBI Taxonomy" id="486407"/>
    <lineage>
        <taxon>Bacteria</taxon>
        <taxon>Pseudomonadati</taxon>
        <taxon>Pseudomonadota</taxon>
        <taxon>Alphaproteobacteria</taxon>
        <taxon>Hyphomicrobiales</taxon>
        <taxon>Brucellaceae</taxon>
        <taxon>Paenochrobactrum</taxon>
    </lineage>
</organism>
<proteinExistence type="predicted"/>
<dbReference type="Proteomes" id="UP001424441">
    <property type="component" value="Unassembled WGS sequence"/>
</dbReference>
<keyword evidence="3" id="KW-1185">Reference proteome</keyword>
<dbReference type="SMART" id="SM00754">
    <property type="entry name" value="CHRD"/>
    <property type="match status" value="1"/>
</dbReference>
<dbReference type="PROSITE" id="PS50933">
    <property type="entry name" value="CHRD"/>
    <property type="match status" value="1"/>
</dbReference>
<evidence type="ECO:0000313" key="2">
    <source>
        <dbReference type="EMBL" id="GAA0612442.1"/>
    </source>
</evidence>
<reference evidence="2 3" key="1">
    <citation type="journal article" date="2019" name="Int. J. Syst. Evol. Microbiol.">
        <title>The Global Catalogue of Microorganisms (GCM) 10K type strain sequencing project: providing services to taxonomists for standard genome sequencing and annotation.</title>
        <authorList>
            <consortium name="The Broad Institute Genomics Platform"/>
            <consortium name="The Broad Institute Genome Sequencing Center for Infectious Disease"/>
            <person name="Wu L."/>
            <person name="Ma J."/>
        </authorList>
    </citation>
    <scope>NUCLEOTIDE SEQUENCE [LARGE SCALE GENOMIC DNA]</scope>
    <source>
        <strain evidence="2 3">JCM 15115</strain>
    </source>
</reference>
<sequence>MPDTITNTHHVQKVFAATKKGKDGQAEFDVYFPLLNGVSEIPLKIYTESVNPAEITQETPYIPYLVQIENKKSGHALMLYQENKERNVRVFQTTGSMPGNPEGYKSVDYVWYGRNLDNASQVLVNSIAHITEEKGGSLLTSLNLQQVSGGMASDIRIFNDPANDNKAHLYLQTDQTGLATLRLSPTDKVVGGQLIYWPFANNISETARIVVYNPDSLSKDFIAPVIRKNPVTIGDNPVCDVPVFDIANKSPHHIDDNGRLYLLINGKYDTSIVTENSDSLRVSGSGRFVNTSTLDLPQPNDAQYVYVAEDGTVGTSAKYSFFAYAGDIVKQLNPDGNMIVSCEKDQKAIYNFNTTMSPMNEIPPVTGNKATGEVTAQYDRKTKTLQWKVTYSGLSGTTQTPVAAHFHGPASPAQNADIIINIPADQLTSPIEGQQVLTDEQEDGLIRGLWYFNIHTKQNPMGVLRGQLEPQ</sequence>
<dbReference type="EMBL" id="BAAADE010000009">
    <property type="protein sequence ID" value="GAA0612442.1"/>
    <property type="molecule type" value="Genomic_DNA"/>
</dbReference>
<dbReference type="InterPro" id="IPR010895">
    <property type="entry name" value="CHRD"/>
</dbReference>
<accession>A0ABN1GIT2</accession>
<gene>
    <name evidence="2" type="ORF">GCM10008943_29870</name>
</gene>
<feature type="domain" description="CHRD" evidence="1">
    <location>
        <begin position="348"/>
        <end position="471"/>
    </location>
</feature>
<dbReference type="Pfam" id="PF07452">
    <property type="entry name" value="CHRD"/>
    <property type="match status" value="1"/>
</dbReference>
<evidence type="ECO:0000259" key="1">
    <source>
        <dbReference type="PROSITE" id="PS50933"/>
    </source>
</evidence>
<protein>
    <recommendedName>
        <fullName evidence="1">CHRD domain-containing protein</fullName>
    </recommendedName>
</protein>
<comment type="caution">
    <text evidence="2">The sequence shown here is derived from an EMBL/GenBank/DDBJ whole genome shotgun (WGS) entry which is preliminary data.</text>
</comment>
<dbReference type="RefSeq" id="WP_343807302.1">
    <property type="nucleotide sequence ID" value="NZ_BAAADE010000009.1"/>
</dbReference>
<name>A0ABN1GIT2_9HYPH</name>
<evidence type="ECO:0000313" key="3">
    <source>
        <dbReference type="Proteomes" id="UP001424441"/>
    </source>
</evidence>